<dbReference type="RefSeq" id="WP_098660134.1">
    <property type="nucleotide sequence ID" value="NZ_NVDQ01000036.1"/>
</dbReference>
<reference evidence="1 2" key="1">
    <citation type="submission" date="2017-09" db="EMBL/GenBank/DDBJ databases">
        <title>Large-scale bioinformatics analysis of Bacillus genomes uncovers conserved roles of natural products in bacterial physiology.</title>
        <authorList>
            <consortium name="Agbiome Team Llc"/>
            <person name="Bleich R.M."/>
            <person name="Grubbs K.J."/>
            <person name="Santa Maria K.C."/>
            <person name="Allen S.E."/>
            <person name="Farag S."/>
            <person name="Shank E.A."/>
            <person name="Bowers A."/>
        </authorList>
    </citation>
    <scope>NUCLEOTIDE SEQUENCE [LARGE SCALE GENOMIC DNA]</scope>
    <source>
        <strain evidence="1 2">AFS060282</strain>
    </source>
</reference>
<accession>A0A9X7B7D5</accession>
<evidence type="ECO:0000313" key="1">
    <source>
        <dbReference type="EMBL" id="PFV02919.1"/>
    </source>
</evidence>
<dbReference type="AlphaFoldDB" id="A0A9X7B7D5"/>
<dbReference type="EMBL" id="NVDQ01000036">
    <property type="protein sequence ID" value="PFV02919.1"/>
    <property type="molecule type" value="Genomic_DNA"/>
</dbReference>
<comment type="caution">
    <text evidence="1">The sequence shown here is derived from an EMBL/GenBank/DDBJ whole genome shotgun (WGS) entry which is preliminary data.</text>
</comment>
<organism evidence="1 2">
    <name type="scientific">Bacillus cereus</name>
    <dbReference type="NCBI Taxonomy" id="1396"/>
    <lineage>
        <taxon>Bacteria</taxon>
        <taxon>Bacillati</taxon>
        <taxon>Bacillota</taxon>
        <taxon>Bacilli</taxon>
        <taxon>Bacillales</taxon>
        <taxon>Bacillaceae</taxon>
        <taxon>Bacillus</taxon>
        <taxon>Bacillus cereus group</taxon>
    </lineage>
</organism>
<proteinExistence type="predicted"/>
<dbReference type="Proteomes" id="UP000226257">
    <property type="component" value="Unassembled WGS sequence"/>
</dbReference>
<gene>
    <name evidence="1" type="ORF">COK98_25645</name>
</gene>
<evidence type="ECO:0000313" key="2">
    <source>
        <dbReference type="Proteomes" id="UP000226257"/>
    </source>
</evidence>
<name>A0A9X7B7D5_BACCE</name>
<protein>
    <submittedName>
        <fullName evidence="1">Uncharacterized protein</fullName>
    </submittedName>
</protein>
<sequence length="280" mass="31584">MALPIPLTTLPIPDEYEDYLLTSPQGSSVYVVDYLFRLDGRSNIYVSSVVREDMNLRVRFVNLTGEPVRVDVYMMQATELLARYHQCRNPIYTTNLRTVTLKGGANPPIIIPSDNTSDNIYMLGYSLRILSGSDQIRVNGFYMDSVDDKIILELYNPIDINTEVEVGIVMVNPEVDRTSRTFPHQCKPRLLRGESKPIIFDESSIVQEVSLKPLHSDGAIVSFTVEPQFNTPNGIYVSERYYDGNILKLKLINPERLSGTINVIAWETIPSQGVTDLADC</sequence>